<dbReference type="Proteomes" id="UP000037460">
    <property type="component" value="Unassembled WGS sequence"/>
</dbReference>
<reference evidence="2" key="1">
    <citation type="journal article" date="2015" name="PLoS Genet.">
        <title>Genome Sequence and Transcriptome Analyses of Chrysochromulina tobin: Metabolic Tools for Enhanced Algal Fitness in the Prominent Order Prymnesiales (Haptophyceae).</title>
        <authorList>
            <person name="Hovde B.T."/>
            <person name="Deodato C.R."/>
            <person name="Hunsperger H.M."/>
            <person name="Ryken S.A."/>
            <person name="Yost W."/>
            <person name="Jha R.K."/>
            <person name="Patterson J."/>
            <person name="Monnat R.J. Jr."/>
            <person name="Barlow S.B."/>
            <person name="Starkenburg S.R."/>
            <person name="Cattolico R.A."/>
        </authorList>
    </citation>
    <scope>NUCLEOTIDE SEQUENCE</scope>
    <source>
        <strain evidence="2">CCMP291</strain>
    </source>
</reference>
<dbReference type="OrthoDB" id="16820at2759"/>
<organism evidence="1 2">
    <name type="scientific">Chrysochromulina tobinii</name>
    <dbReference type="NCBI Taxonomy" id="1460289"/>
    <lineage>
        <taxon>Eukaryota</taxon>
        <taxon>Haptista</taxon>
        <taxon>Haptophyta</taxon>
        <taxon>Prymnesiophyceae</taxon>
        <taxon>Prymnesiales</taxon>
        <taxon>Chrysochromulinaceae</taxon>
        <taxon>Chrysochromulina</taxon>
    </lineage>
</organism>
<dbReference type="InterPro" id="IPR006311">
    <property type="entry name" value="TAT_signal"/>
</dbReference>
<dbReference type="EMBL" id="JWZX01002534">
    <property type="protein sequence ID" value="KOO28641.1"/>
    <property type="molecule type" value="Genomic_DNA"/>
</dbReference>
<dbReference type="PROSITE" id="PS51318">
    <property type="entry name" value="TAT"/>
    <property type="match status" value="1"/>
</dbReference>
<comment type="caution">
    <text evidence="1">The sequence shown here is derived from an EMBL/GenBank/DDBJ whole genome shotgun (WGS) entry which is preliminary data.</text>
</comment>
<sequence length="362" mass="39172">MRLPPPFSRRQALLRALVGLTAGRLSLEGARPAHAAYTVVSTGSISELRPKLADVAKKLGDKTFEEEPYLFGEKAQLEFDIQSLEKNKAYAQQMSADVAAGMRSFYQSMRIGVPDMDKAVTFWTKGCGALVLDTKLVNGVNVTRIGFGPQSIRRDDGAKFALEMVEGPSTSFETGGVLQYVQLAIPIFRLSQVMKNGGDIQSAYGWTQLTAPGGLPLRVHIDESRRDPFEFVALRTSSLKSSVAHYESLGLRKVDEKSGRKVELSINKNTIFENSDAYEPDREVGSILMSYGDKKAETGVLLLPPLKGAKLITGSNGAAADPMPPVMSFVGAPAIVDRPGPDGVLSVFTPIEEFEASLVKTA</sequence>
<protein>
    <submittedName>
        <fullName evidence="1">Uncharacterized protein</fullName>
    </submittedName>
</protein>
<gene>
    <name evidence="1" type="ORF">Ctob_004587</name>
</gene>
<keyword evidence="2" id="KW-1185">Reference proteome</keyword>
<evidence type="ECO:0000313" key="1">
    <source>
        <dbReference type="EMBL" id="KOO28641.1"/>
    </source>
</evidence>
<proteinExistence type="predicted"/>
<name>A0A0M0JPX6_9EUKA</name>
<evidence type="ECO:0000313" key="2">
    <source>
        <dbReference type="Proteomes" id="UP000037460"/>
    </source>
</evidence>
<dbReference type="AlphaFoldDB" id="A0A0M0JPX6"/>
<accession>A0A0M0JPX6</accession>